<dbReference type="RefSeq" id="WP_186864581.1">
    <property type="nucleotide sequence ID" value="NZ_JACOPE010000001.1"/>
</dbReference>
<accession>A0ABR7G5F8</accession>
<keyword evidence="3" id="KW-1185">Reference proteome</keyword>
<feature type="transmembrane region" description="Helical" evidence="1">
    <location>
        <begin position="35"/>
        <end position="56"/>
    </location>
</feature>
<comment type="caution">
    <text evidence="2">The sequence shown here is derived from an EMBL/GenBank/DDBJ whole genome shotgun (WGS) entry which is preliminary data.</text>
</comment>
<evidence type="ECO:0000256" key="1">
    <source>
        <dbReference type="SAM" id="Phobius"/>
    </source>
</evidence>
<protein>
    <submittedName>
        <fullName evidence="2">DUF308 domain-containing protein</fullName>
    </submittedName>
</protein>
<evidence type="ECO:0000313" key="2">
    <source>
        <dbReference type="EMBL" id="MBC5682673.1"/>
    </source>
</evidence>
<feature type="transmembrane region" description="Helical" evidence="1">
    <location>
        <begin position="12"/>
        <end position="29"/>
    </location>
</feature>
<evidence type="ECO:0000313" key="3">
    <source>
        <dbReference type="Proteomes" id="UP000631576"/>
    </source>
</evidence>
<feature type="transmembrane region" description="Helical" evidence="1">
    <location>
        <begin position="126"/>
        <end position="143"/>
    </location>
</feature>
<dbReference type="EMBL" id="JACOPE010000001">
    <property type="protein sequence ID" value="MBC5682673.1"/>
    <property type="molecule type" value="Genomic_DNA"/>
</dbReference>
<organism evidence="2 3">
    <name type="scientific">Ruminococcus hominis</name>
    <dbReference type="NCBI Taxonomy" id="2763065"/>
    <lineage>
        <taxon>Bacteria</taxon>
        <taxon>Bacillati</taxon>
        <taxon>Bacillota</taxon>
        <taxon>Clostridia</taxon>
        <taxon>Eubacteriales</taxon>
        <taxon>Oscillospiraceae</taxon>
        <taxon>Ruminococcus</taxon>
    </lineage>
</organism>
<feature type="transmembrane region" description="Helical" evidence="1">
    <location>
        <begin position="93"/>
        <end position="114"/>
    </location>
</feature>
<name>A0ABR7G5F8_9FIRM</name>
<keyword evidence="1" id="KW-0472">Membrane</keyword>
<reference evidence="2 3" key="1">
    <citation type="submission" date="2020-08" db="EMBL/GenBank/DDBJ databases">
        <title>Genome public.</title>
        <authorList>
            <person name="Liu C."/>
            <person name="Sun Q."/>
        </authorList>
    </citation>
    <scope>NUCLEOTIDE SEQUENCE [LARGE SCALE GENOMIC DNA]</scope>
    <source>
        <strain evidence="2 3">NSJ-13</strain>
    </source>
</reference>
<proteinExistence type="predicted"/>
<gene>
    <name evidence="2" type="ORF">H8S40_03645</name>
</gene>
<sequence>MKMIKKIKMDMWINVFMLLLIGIVFVVRPQDSLEVAAMIAGAVILANGIFDLIYYFRVWVDFYSRGSLFEGIMKCVLGIFIITHAGITTVLFSYVFSIYIIINGIICIETAIYMQRAFEVNCIKDVILSCFVVVGGIIMMFFSPNTVKLAAIMTGIIFIINAVIDGVILYRIHRISRKCAEKLQDAVDELSGNIIDE</sequence>
<feature type="transmembrane region" description="Helical" evidence="1">
    <location>
        <begin position="149"/>
        <end position="170"/>
    </location>
</feature>
<keyword evidence="1" id="KW-0812">Transmembrane</keyword>
<feature type="transmembrane region" description="Helical" evidence="1">
    <location>
        <begin position="68"/>
        <end position="87"/>
    </location>
</feature>
<keyword evidence="1" id="KW-1133">Transmembrane helix</keyword>
<dbReference type="Proteomes" id="UP000631576">
    <property type="component" value="Unassembled WGS sequence"/>
</dbReference>
<dbReference type="InterPro" id="IPR005325">
    <property type="entry name" value="DUF308_memb"/>
</dbReference>
<dbReference type="Pfam" id="PF03729">
    <property type="entry name" value="DUF308"/>
    <property type="match status" value="1"/>
</dbReference>